<accession>A0A1Y5RR73</accession>
<gene>
    <name evidence="1" type="ORF">PEL8287_00982</name>
</gene>
<name>A0A1Y5RR73_9RHOB</name>
<dbReference type="Proteomes" id="UP000193827">
    <property type="component" value="Unassembled WGS sequence"/>
</dbReference>
<reference evidence="1 2" key="1">
    <citation type="submission" date="2017-03" db="EMBL/GenBank/DDBJ databases">
        <authorList>
            <person name="Afonso C.L."/>
            <person name="Miller P.J."/>
            <person name="Scott M.A."/>
            <person name="Spackman E."/>
            <person name="Goraichik I."/>
            <person name="Dimitrov K.M."/>
            <person name="Suarez D.L."/>
            <person name="Swayne D.E."/>
        </authorList>
    </citation>
    <scope>NUCLEOTIDE SEQUENCE [LARGE SCALE GENOMIC DNA]</scope>
    <source>
        <strain evidence="1 2">CECT 8287</strain>
    </source>
</reference>
<protein>
    <submittedName>
        <fullName evidence="1">Uncharacterized protein</fullName>
    </submittedName>
</protein>
<dbReference type="AlphaFoldDB" id="A0A1Y5RR73"/>
<evidence type="ECO:0000313" key="1">
    <source>
        <dbReference type="EMBL" id="SLN22466.1"/>
    </source>
</evidence>
<evidence type="ECO:0000313" key="2">
    <source>
        <dbReference type="Proteomes" id="UP000193827"/>
    </source>
</evidence>
<dbReference type="RefSeq" id="WP_085891222.1">
    <property type="nucleotide sequence ID" value="NZ_FWFL01000002.1"/>
</dbReference>
<proteinExistence type="predicted"/>
<keyword evidence="2" id="KW-1185">Reference proteome</keyword>
<organism evidence="1 2">
    <name type="scientific">Roseovarius litorisediminis</name>
    <dbReference type="NCBI Taxonomy" id="1312363"/>
    <lineage>
        <taxon>Bacteria</taxon>
        <taxon>Pseudomonadati</taxon>
        <taxon>Pseudomonadota</taxon>
        <taxon>Alphaproteobacteria</taxon>
        <taxon>Rhodobacterales</taxon>
        <taxon>Roseobacteraceae</taxon>
        <taxon>Roseovarius</taxon>
    </lineage>
</organism>
<dbReference type="EMBL" id="FWFL01000002">
    <property type="protein sequence ID" value="SLN22466.1"/>
    <property type="molecule type" value="Genomic_DNA"/>
</dbReference>
<sequence>MHNEWILDVLADLKAFARKNGMNVLAEQLDDTRLLAATELALTGEGLSRDETGAATAVGHDFGGSGRRL</sequence>
<dbReference type="OrthoDB" id="7659348at2"/>